<evidence type="ECO:0000313" key="2">
    <source>
        <dbReference type="EMBL" id="MDR5894181.1"/>
    </source>
</evidence>
<dbReference type="SUPFAM" id="SSF56024">
    <property type="entry name" value="Phospholipase D/nuclease"/>
    <property type="match status" value="2"/>
</dbReference>
<comment type="caution">
    <text evidence="2">The sequence shown here is derived from an EMBL/GenBank/DDBJ whole genome shotgun (WGS) entry which is preliminary data.</text>
</comment>
<feature type="domain" description="PLD phosphodiesterase" evidence="1">
    <location>
        <begin position="417"/>
        <end position="444"/>
    </location>
</feature>
<dbReference type="Pfam" id="PF13091">
    <property type="entry name" value="PLDc_2"/>
    <property type="match status" value="2"/>
</dbReference>
<dbReference type="Gene3D" id="3.30.870.10">
    <property type="entry name" value="Endonuclease Chain A"/>
    <property type="match status" value="2"/>
</dbReference>
<reference evidence="2 3" key="1">
    <citation type="submission" date="2023-04" db="EMBL/GenBank/DDBJ databases">
        <title>A long-awaited taxogenomic arrangement of the family Halomonadaceae.</title>
        <authorList>
            <person name="De La Haba R."/>
            <person name="Chuvochina M."/>
            <person name="Wittouck S."/>
            <person name="Arahal D.R."/>
            <person name="Sanchez-Porro C."/>
            <person name="Hugenholtz P."/>
            <person name="Ventosa A."/>
        </authorList>
    </citation>
    <scope>NUCLEOTIDE SEQUENCE [LARGE SCALE GENOMIC DNA]</scope>
    <source>
        <strain evidence="2 3">DSM 17332</strain>
    </source>
</reference>
<proteinExistence type="predicted"/>
<dbReference type="PANTHER" id="PTHR21248:SF12">
    <property type="entry name" value="CARDIOLIPIN SYNTHASE C"/>
    <property type="match status" value="1"/>
</dbReference>
<feature type="domain" description="PLD phosphodiesterase" evidence="1">
    <location>
        <begin position="178"/>
        <end position="205"/>
    </location>
</feature>
<name>A0ABU1GQ92_9GAMM</name>
<dbReference type="PROSITE" id="PS51257">
    <property type="entry name" value="PROKAR_LIPOPROTEIN"/>
    <property type="match status" value="1"/>
</dbReference>
<gene>
    <name evidence="2" type="ORF">QC820_15410</name>
</gene>
<evidence type="ECO:0000313" key="3">
    <source>
        <dbReference type="Proteomes" id="UP001252270"/>
    </source>
</evidence>
<organism evidence="2 3">
    <name type="scientific">Halomonas mongoliensis</name>
    <dbReference type="NCBI Taxonomy" id="321265"/>
    <lineage>
        <taxon>Bacteria</taxon>
        <taxon>Pseudomonadati</taxon>
        <taxon>Pseudomonadota</taxon>
        <taxon>Gammaproteobacteria</taxon>
        <taxon>Oceanospirillales</taxon>
        <taxon>Halomonadaceae</taxon>
        <taxon>Halomonas</taxon>
    </lineage>
</organism>
<dbReference type="RefSeq" id="WP_309637549.1">
    <property type="nucleotide sequence ID" value="NZ_JARWAL010000016.1"/>
</dbReference>
<keyword evidence="3" id="KW-1185">Reference proteome</keyword>
<dbReference type="InterPro" id="IPR001736">
    <property type="entry name" value="PLipase_D/transphosphatidylase"/>
</dbReference>
<accession>A0ABU1GQ92</accession>
<evidence type="ECO:0000259" key="1">
    <source>
        <dbReference type="PROSITE" id="PS50035"/>
    </source>
</evidence>
<dbReference type="SMART" id="SM00155">
    <property type="entry name" value="PLDc"/>
    <property type="match status" value="2"/>
</dbReference>
<dbReference type="PANTHER" id="PTHR21248">
    <property type="entry name" value="CARDIOLIPIN SYNTHASE"/>
    <property type="match status" value="1"/>
</dbReference>
<dbReference type="CDD" id="cd09111">
    <property type="entry name" value="PLDc_ymdC_like_1"/>
    <property type="match status" value="1"/>
</dbReference>
<dbReference type="EMBL" id="JARWAL010000016">
    <property type="protein sequence ID" value="MDR5894181.1"/>
    <property type="molecule type" value="Genomic_DNA"/>
</dbReference>
<dbReference type="PROSITE" id="PS50035">
    <property type="entry name" value="PLD"/>
    <property type="match status" value="2"/>
</dbReference>
<dbReference type="CDD" id="cd09113">
    <property type="entry name" value="PLDc_ymdC_like_2"/>
    <property type="match status" value="1"/>
</dbReference>
<protein>
    <submittedName>
        <fullName evidence="2">Phospholipase D family protein</fullName>
    </submittedName>
</protein>
<dbReference type="InterPro" id="IPR025202">
    <property type="entry name" value="PLD-like_dom"/>
</dbReference>
<dbReference type="Proteomes" id="UP001252270">
    <property type="component" value="Unassembled WGS sequence"/>
</dbReference>
<sequence>MAIPEARRPGRYRSAALWLLLLALSLLAGCAGAPVPREHATALPPWEVAETGLGRWAAEQAEAHPGQSGMALLANGKDAFAVRALLTTRAERRLDIQTYLMGDGLTTRALLAQVLDAAERGVEVRLLIDDIGAVGQGERLAALDSHPRVQVRVFHPLPVGRANLATRVLATIPVLPRHHRRMHNKLWVADNALAIVGGRNLGDEYYNASEPRNFADLDLLTLGEVVAPLSMSFDLYWNHGLAQPVGRYHRADAEAWRALRDRLAAWLAEENDSDYFAALRRRHEERERSRLVDALHWGRAEALWDPPGKPARRGRPALDETMGGRLWSRLAPEARLSLVSAYFVPTAEGSRALQALAEGGVEVQVVTNSLEATDVPVVHGAYMPYRRDLLKSGVALFELRAEHANGEEAAIGVPGSSASALHIKALAVDDDTVFVGSPNADPRSVWWNSEVGVLAESESLAREFRELVEVGASPALSYAVTLDEEGRLGWEMRQDDETLRLAREPGGPWRHANAWLSRLLRLERWL</sequence>